<name>A0A0F0KSW7_9MICO</name>
<evidence type="ECO:0000313" key="2">
    <source>
        <dbReference type="Proteomes" id="UP000033725"/>
    </source>
</evidence>
<sequence>MPRRRAAAPFLPLPADAQELSTDAWMWPRALSFLSTIGEMPLTPPLLTRLDPGSPLLWRDERTLQLGDDDGPRFDTAEAWVEPLLSRLRSGFRRGSFDVIAHAAGAPRDAARMLLARLDPLLVDDPAPARPAWVESIGLSDGRSEYRMRETLTDEGIPLVEIGQRSGVAVVLVNGATAALQFARYLREDIAHLPVSFEPGRVTVGPLVVPGSSACLACRDAHARDLEPAWPLLHAQMIGRDSGPIRAAQVAEAGRLAAVLLAADSTEPGRVVRVSADGSLAWHAVTFHEECRCRGPWFPSRRGTGTAPALPVPLISTRTAPRSARRA</sequence>
<dbReference type="AlphaFoldDB" id="A0A0F0KSW7"/>
<reference evidence="1 2" key="1">
    <citation type="submission" date="2015-02" db="EMBL/GenBank/DDBJ databases">
        <title>Draft genome sequences of ten Microbacterium spp. with emphasis on heavy metal contaminated environments.</title>
        <authorList>
            <person name="Corretto E."/>
        </authorList>
    </citation>
    <scope>NUCLEOTIDE SEQUENCE [LARGE SCALE GENOMIC DNA]</scope>
    <source>
        <strain evidence="1 2">BEL163</strain>
    </source>
</reference>
<organism evidence="1 2">
    <name type="scientific">Microbacterium oxydans</name>
    <dbReference type="NCBI Taxonomy" id="82380"/>
    <lineage>
        <taxon>Bacteria</taxon>
        <taxon>Bacillati</taxon>
        <taxon>Actinomycetota</taxon>
        <taxon>Actinomycetes</taxon>
        <taxon>Micrococcales</taxon>
        <taxon>Microbacteriaceae</taxon>
        <taxon>Microbacterium</taxon>
    </lineage>
</organism>
<proteinExistence type="predicted"/>
<evidence type="ECO:0008006" key="3">
    <source>
        <dbReference type="Google" id="ProtNLM"/>
    </source>
</evidence>
<accession>A0A0F0KSW7</accession>
<gene>
    <name evidence="1" type="ORF">RN51_01171</name>
</gene>
<comment type="caution">
    <text evidence="1">The sequence shown here is derived from an EMBL/GenBank/DDBJ whole genome shotgun (WGS) entry which is preliminary data.</text>
</comment>
<protein>
    <recommendedName>
        <fullName evidence="3">Bacteriocin biosynthesis cyclodehydratase domain-containing protein</fullName>
    </recommendedName>
</protein>
<dbReference type="Gene3D" id="3.40.50.720">
    <property type="entry name" value="NAD(P)-binding Rossmann-like Domain"/>
    <property type="match status" value="1"/>
</dbReference>
<dbReference type="EMBL" id="JYIV01000021">
    <property type="protein sequence ID" value="KJL24007.1"/>
    <property type="molecule type" value="Genomic_DNA"/>
</dbReference>
<dbReference type="Proteomes" id="UP000033725">
    <property type="component" value="Unassembled WGS sequence"/>
</dbReference>
<evidence type="ECO:0000313" key="1">
    <source>
        <dbReference type="EMBL" id="KJL24007.1"/>
    </source>
</evidence>